<keyword evidence="1" id="KW-1133">Transmembrane helix</keyword>
<keyword evidence="1" id="KW-0812">Transmembrane</keyword>
<dbReference type="InterPro" id="IPR030802">
    <property type="entry name" value="Permease_MalE"/>
</dbReference>
<dbReference type="PANTHER" id="PTHR30188">
    <property type="entry name" value="ABC TRANSPORTER PERMEASE PROTEIN-RELATED"/>
    <property type="match status" value="1"/>
</dbReference>
<feature type="transmembrane region" description="Helical" evidence="1">
    <location>
        <begin position="160"/>
        <end position="186"/>
    </location>
</feature>
<feature type="transmembrane region" description="Helical" evidence="1">
    <location>
        <begin position="218"/>
        <end position="237"/>
    </location>
</feature>
<proteinExistence type="predicted"/>
<organism evidence="2 3">
    <name type="scientific">Candidatus Thiodictyon syntrophicum</name>
    <dbReference type="NCBI Taxonomy" id="1166950"/>
    <lineage>
        <taxon>Bacteria</taxon>
        <taxon>Pseudomonadati</taxon>
        <taxon>Pseudomonadota</taxon>
        <taxon>Gammaproteobacteria</taxon>
        <taxon>Chromatiales</taxon>
        <taxon>Chromatiaceae</taxon>
        <taxon>Thiodictyon</taxon>
    </lineage>
</organism>
<gene>
    <name evidence="2" type="ORF">THSYN_06790</name>
</gene>
<evidence type="ECO:0000313" key="3">
    <source>
        <dbReference type="Proteomes" id="UP000232638"/>
    </source>
</evidence>
<sequence>MSDPRPLAVAPPPRRPFTGLVGAVEGLGLAALTLVRLLGLYLRILAGRARLDVPAFAAALRQSGLSILPAITLVTLAVGAILGQQAGSFLRRFDVPELLLLSTTYAVVMELVPLLVGILVAGRAGVDLAVRQANLSVSGEVDGLLAIGIDPIAYTLGPTLLAMLIMSFAFAVWGGLMTFIAAFLWLSLETTVPPALFLDAFTSVIAPADLLEAIGKPLLFALLIGLIATVNGTAAGRDPQGVGAAATRTMIGAVAAILLADLAVIVLTGR</sequence>
<evidence type="ECO:0008006" key="4">
    <source>
        <dbReference type="Google" id="ProtNLM"/>
    </source>
</evidence>
<feature type="transmembrane region" description="Helical" evidence="1">
    <location>
        <begin position="249"/>
        <end position="269"/>
    </location>
</feature>
<dbReference type="GO" id="GO:0005548">
    <property type="term" value="F:phospholipid transporter activity"/>
    <property type="evidence" value="ECO:0007669"/>
    <property type="project" value="TreeGrafter"/>
</dbReference>
<dbReference type="EMBL" id="CP020370">
    <property type="protein sequence ID" value="AUB80687.1"/>
    <property type="molecule type" value="Genomic_DNA"/>
</dbReference>
<protein>
    <recommendedName>
        <fullName evidence="4">ABC transporter permease</fullName>
    </recommendedName>
</protein>
<keyword evidence="3" id="KW-1185">Reference proteome</keyword>
<dbReference type="AlphaFoldDB" id="A0A2K8U552"/>
<reference evidence="2 3" key="1">
    <citation type="submission" date="2017-03" db="EMBL/GenBank/DDBJ databases">
        <title>Complete genome sequence of Candidatus 'Thiodictyon syntrophicum' sp. nov. strain Cad16T, a photolithoautotroph purple sulfur bacterium isolated from an alpine meromictic lake.</title>
        <authorList>
            <person name="Luedin S.M."/>
            <person name="Pothier J.F."/>
            <person name="Danza F."/>
            <person name="Storelli N."/>
            <person name="Wittwer M."/>
            <person name="Tonolla M."/>
        </authorList>
    </citation>
    <scope>NUCLEOTIDE SEQUENCE [LARGE SCALE GENOMIC DNA]</scope>
    <source>
        <strain evidence="2 3">Cad16T</strain>
    </source>
</reference>
<dbReference type="Pfam" id="PF02405">
    <property type="entry name" value="MlaE"/>
    <property type="match status" value="1"/>
</dbReference>
<dbReference type="GO" id="GO:0043190">
    <property type="term" value="C:ATP-binding cassette (ABC) transporter complex"/>
    <property type="evidence" value="ECO:0007669"/>
    <property type="project" value="InterPro"/>
</dbReference>
<feature type="transmembrane region" description="Helical" evidence="1">
    <location>
        <begin position="98"/>
        <end position="121"/>
    </location>
</feature>
<dbReference type="OrthoDB" id="5763031at2"/>
<feature type="transmembrane region" description="Helical" evidence="1">
    <location>
        <begin position="65"/>
        <end position="86"/>
    </location>
</feature>
<evidence type="ECO:0000313" key="2">
    <source>
        <dbReference type="EMBL" id="AUB80687.1"/>
    </source>
</evidence>
<feature type="transmembrane region" description="Helical" evidence="1">
    <location>
        <begin position="20"/>
        <end position="44"/>
    </location>
</feature>
<name>A0A2K8U552_9GAMM</name>
<accession>A0A2K8U552</accession>
<evidence type="ECO:0000256" key="1">
    <source>
        <dbReference type="SAM" id="Phobius"/>
    </source>
</evidence>
<keyword evidence="1" id="KW-0472">Membrane</keyword>
<dbReference type="KEGG" id="tsy:THSYN_06790"/>
<dbReference type="RefSeq" id="WP_100918477.1">
    <property type="nucleotide sequence ID" value="NZ_CP020370.1"/>
</dbReference>
<dbReference type="Proteomes" id="UP000232638">
    <property type="component" value="Chromosome"/>
</dbReference>
<dbReference type="PANTHER" id="PTHR30188:SF4">
    <property type="entry name" value="PROTEIN TRIGALACTOSYLDIACYLGLYCEROL 1, CHLOROPLASTIC"/>
    <property type="match status" value="1"/>
</dbReference>